<dbReference type="SUPFAM" id="SSF46785">
    <property type="entry name" value="Winged helix' DNA-binding domain"/>
    <property type="match status" value="1"/>
</dbReference>
<feature type="domain" description="PBP" evidence="1">
    <location>
        <begin position="141"/>
        <end position="324"/>
    </location>
</feature>
<sequence length="362" mass="39631">MIRIDIRPVWTFRGEESREFDFVLIALLEGIERTGKLTKAAEHAAISYRHAWNLIEQWQGFFGTSLVVMEKGRGTQLSQLGSDLLWAGLRARERLAPELEGLASEFASTLNKSLRDSTVGLAVQASHDFAIGGLRGLLDGRGISVDIQYRGSFDALASLRRHECDLAGFHFPEGPMGALMARRYAECLPPGEHMLISFATRMQGFIVQSGNPKEIRDIGDIARAGVRFVNRQRGSGTRALLEFLISREAIDRARIRGYDIEETTHAAVAALIAGKQADVGFGVQAAAAQYRLGFVPYCRERYMLACRTEHVGSPAIAALLETLRGPDFAALIASLPGYEAPDPGRVLQTSDVFAALLAEAVE</sequence>
<dbReference type="InterPro" id="IPR036390">
    <property type="entry name" value="WH_DNA-bd_sf"/>
</dbReference>
<evidence type="ECO:0000313" key="3">
    <source>
        <dbReference type="Proteomes" id="UP000501534"/>
    </source>
</evidence>
<dbReference type="InterPro" id="IPR024370">
    <property type="entry name" value="PBP_domain"/>
</dbReference>
<gene>
    <name evidence="2" type="ORF">DSM104443_00314</name>
</gene>
<dbReference type="SUPFAM" id="SSF53850">
    <property type="entry name" value="Periplasmic binding protein-like II"/>
    <property type="match status" value="1"/>
</dbReference>
<dbReference type="AlphaFoldDB" id="A0A6M4GUK0"/>
<name>A0A6M4GUK0_9PROT</name>
<proteinExistence type="predicted"/>
<dbReference type="Proteomes" id="UP000501534">
    <property type="component" value="Chromosome"/>
</dbReference>
<keyword evidence="3" id="KW-1185">Reference proteome</keyword>
<evidence type="ECO:0000259" key="1">
    <source>
        <dbReference type="Pfam" id="PF12727"/>
    </source>
</evidence>
<reference evidence="2 3" key="1">
    <citation type="submission" date="2020-04" db="EMBL/GenBank/DDBJ databases">
        <title>Usitatibacter rugosus gen. nov., sp. nov. and Usitatibacter palustris sp. nov., novel members of Usitatibacteraceae fam. nov. within the order Nitrosomonadales isolated from soil.</title>
        <authorList>
            <person name="Huber K.J."/>
            <person name="Neumann-Schaal M."/>
            <person name="Geppert A."/>
            <person name="Luckner M."/>
            <person name="Wanner G."/>
            <person name="Overmann J."/>
        </authorList>
    </citation>
    <scope>NUCLEOTIDE SEQUENCE [LARGE SCALE GENOMIC DNA]</scope>
    <source>
        <strain evidence="2 3">0125_3</strain>
    </source>
</reference>
<organism evidence="2 3">
    <name type="scientific">Usitatibacter rugosus</name>
    <dbReference type="NCBI Taxonomy" id="2732067"/>
    <lineage>
        <taxon>Bacteria</taxon>
        <taxon>Pseudomonadati</taxon>
        <taxon>Pseudomonadota</taxon>
        <taxon>Betaproteobacteria</taxon>
        <taxon>Nitrosomonadales</taxon>
        <taxon>Usitatibacteraceae</taxon>
        <taxon>Usitatibacter</taxon>
    </lineage>
</organism>
<dbReference type="Gene3D" id="3.40.190.10">
    <property type="entry name" value="Periplasmic binding protein-like II"/>
    <property type="match status" value="1"/>
</dbReference>
<dbReference type="Pfam" id="PF12727">
    <property type="entry name" value="PBP_like"/>
    <property type="match status" value="1"/>
</dbReference>
<dbReference type="EMBL" id="CP053069">
    <property type="protein sequence ID" value="QJR09277.1"/>
    <property type="molecule type" value="Genomic_DNA"/>
</dbReference>
<dbReference type="InterPro" id="IPR036388">
    <property type="entry name" value="WH-like_DNA-bd_sf"/>
</dbReference>
<dbReference type="Gene3D" id="1.10.10.10">
    <property type="entry name" value="Winged helix-like DNA-binding domain superfamily/Winged helix DNA-binding domain"/>
    <property type="match status" value="1"/>
</dbReference>
<dbReference type="PANTHER" id="PTHR38431">
    <property type="entry name" value="BLL2305 PROTEIN"/>
    <property type="match status" value="1"/>
</dbReference>
<dbReference type="KEGG" id="uru:DSM104443_00314"/>
<dbReference type="PANTHER" id="PTHR38431:SF1">
    <property type="entry name" value="BLL2305 PROTEIN"/>
    <property type="match status" value="1"/>
</dbReference>
<protein>
    <recommendedName>
        <fullName evidence="1">PBP domain-containing protein</fullName>
    </recommendedName>
</protein>
<accession>A0A6M4GUK0</accession>
<evidence type="ECO:0000313" key="2">
    <source>
        <dbReference type="EMBL" id="QJR09277.1"/>
    </source>
</evidence>
<dbReference type="RefSeq" id="WP_171088981.1">
    <property type="nucleotide sequence ID" value="NZ_CP053069.1"/>
</dbReference>